<keyword evidence="4" id="KW-1185">Reference proteome</keyword>
<dbReference type="Pfam" id="PF09587">
    <property type="entry name" value="PGA_cap"/>
    <property type="match status" value="1"/>
</dbReference>
<dbReference type="PANTHER" id="PTHR33393">
    <property type="entry name" value="POLYGLUTAMINE SYNTHESIS ACCESSORY PROTEIN RV0574C-RELATED"/>
    <property type="match status" value="1"/>
</dbReference>
<evidence type="ECO:0000256" key="1">
    <source>
        <dbReference type="ARBA" id="ARBA00005662"/>
    </source>
</evidence>
<evidence type="ECO:0000259" key="2">
    <source>
        <dbReference type="SMART" id="SM00854"/>
    </source>
</evidence>
<dbReference type="Proteomes" id="UP000218427">
    <property type="component" value="Unassembled WGS sequence"/>
</dbReference>
<reference evidence="3" key="1">
    <citation type="submission" date="2017-08" db="EMBL/GenBank/DDBJ databases">
        <title>Microbulbifer marisrubri sp. nov., a halophilic alphaproteobacterium isolated from marine sediment of the Yellow Sea, China.</title>
        <authorList>
            <person name="Zhang G."/>
            <person name="Xiong Q."/>
        </authorList>
    </citation>
    <scope>NUCLEOTIDE SEQUENCE [LARGE SCALE GENOMIC DNA]</scope>
    <source>
        <strain evidence="3">WRN-8</strain>
    </source>
</reference>
<evidence type="ECO:0000313" key="4">
    <source>
        <dbReference type="Proteomes" id="UP000218427"/>
    </source>
</evidence>
<dbReference type="InterPro" id="IPR052169">
    <property type="entry name" value="CW_Biosynth-Accessory"/>
</dbReference>
<dbReference type="InterPro" id="IPR019079">
    <property type="entry name" value="Capsule_synth_CapA"/>
</dbReference>
<accession>A0ABX4HZ03</accession>
<gene>
    <name evidence="3" type="ORF">AWR36_009435</name>
</gene>
<dbReference type="RefSeq" id="WP_067084170.1">
    <property type="nucleotide sequence ID" value="NZ_LRFG02000003.1"/>
</dbReference>
<comment type="caution">
    <text evidence="3">The sequence shown here is derived from an EMBL/GenBank/DDBJ whole genome shotgun (WGS) entry which is preliminary data.</text>
</comment>
<dbReference type="SUPFAM" id="SSF56300">
    <property type="entry name" value="Metallo-dependent phosphatases"/>
    <property type="match status" value="1"/>
</dbReference>
<name>A0ABX4HZ03_9GAMM</name>
<dbReference type="SMART" id="SM00854">
    <property type="entry name" value="PGA_cap"/>
    <property type="match status" value="1"/>
</dbReference>
<feature type="domain" description="Capsule synthesis protein CapA" evidence="2">
    <location>
        <begin position="8"/>
        <end position="288"/>
    </location>
</feature>
<dbReference type="EMBL" id="LRFG02000003">
    <property type="protein sequence ID" value="PCO05334.1"/>
    <property type="molecule type" value="Genomic_DNA"/>
</dbReference>
<proteinExistence type="inferred from homology"/>
<dbReference type="PANTHER" id="PTHR33393:SF11">
    <property type="entry name" value="POLYGLUTAMINE SYNTHESIS ACCESSORY PROTEIN RV0574C-RELATED"/>
    <property type="match status" value="1"/>
</dbReference>
<organism evidence="3 4">
    <name type="scientific">Microbulbifer flavimaris</name>
    <dbReference type="NCBI Taxonomy" id="1781068"/>
    <lineage>
        <taxon>Bacteria</taxon>
        <taxon>Pseudomonadati</taxon>
        <taxon>Pseudomonadota</taxon>
        <taxon>Gammaproteobacteria</taxon>
        <taxon>Cellvibrionales</taxon>
        <taxon>Microbulbiferaceae</taxon>
        <taxon>Microbulbifer</taxon>
    </lineage>
</organism>
<dbReference type="InterPro" id="IPR029052">
    <property type="entry name" value="Metallo-depent_PP-like"/>
</dbReference>
<sequence length="368" mass="40539">MKLCKSFRLIISGDVMTGRGIDQILPHPGDSQIYEGYLHSSVDYVRLAETQSGRLPEDIPFSYPWGDALTEMDNRSPAARIINLETAVTGCDDYCRGKGINYRMHPDNMPCLTAAKIDVCTLANNHVLDWGYGGLKETLLSLRSVGLAQAGAGGDLPEASAPAIITAGDSRILVFACGHPSSGVPGDWGAGDDRPGINLLPDLSPQCADTLVREIVKHRRVGELLMVSIHWGGNWGYQVPEEQRDFAHRLVDAGVDLVCGHSSHHPKGIEIYRQRPIFYGCGDLINDYEGISGHDAFRPELRILYSVDLDRESGEVRGVELIPFESHKLRLCRATAADTAWLQKTLNREYRSIGMHLETTESGLMLRC</sequence>
<evidence type="ECO:0000313" key="3">
    <source>
        <dbReference type="EMBL" id="PCO05334.1"/>
    </source>
</evidence>
<dbReference type="CDD" id="cd07381">
    <property type="entry name" value="MPP_CapA"/>
    <property type="match status" value="1"/>
</dbReference>
<comment type="similarity">
    <text evidence="1">Belongs to the CapA family.</text>
</comment>
<dbReference type="Gene3D" id="3.60.21.10">
    <property type="match status" value="1"/>
</dbReference>
<protein>
    <submittedName>
        <fullName evidence="3">Poly-gamma-glutamate biosynthesis protein</fullName>
    </submittedName>
</protein>